<dbReference type="SUPFAM" id="SSF56219">
    <property type="entry name" value="DNase I-like"/>
    <property type="match status" value="1"/>
</dbReference>
<gene>
    <name evidence="1" type="ORF">RFM68_32250</name>
</gene>
<dbReference type="EMBL" id="JAVIJF010000037">
    <property type="protein sequence ID" value="MDX8529134.1"/>
    <property type="molecule type" value="Genomic_DNA"/>
</dbReference>
<proteinExistence type="predicted"/>
<name>A0ABU4ZXU3_9HYPH</name>
<reference evidence="1 2" key="1">
    <citation type="submission" date="2023-08" db="EMBL/GenBank/DDBJ databases">
        <title>Implementing the SeqCode for naming new Mesorhizobium species isolated from Vachellia karroo root nodules.</title>
        <authorList>
            <person name="Van Lill M."/>
        </authorList>
    </citation>
    <scope>NUCLEOTIDE SEQUENCE [LARGE SCALE GENOMIC DNA]</scope>
    <source>
        <strain evidence="1 2">MSK 1335</strain>
    </source>
</reference>
<accession>A0ABU4ZXU3</accession>
<dbReference type="Gene3D" id="3.60.10.10">
    <property type="entry name" value="Endonuclease/exonuclease/phosphatase"/>
    <property type="match status" value="1"/>
</dbReference>
<dbReference type="InterPro" id="IPR036691">
    <property type="entry name" value="Endo/exonu/phosph_ase_sf"/>
</dbReference>
<dbReference type="RefSeq" id="WP_320236995.1">
    <property type="nucleotide sequence ID" value="NZ_JAVIJF010000037.1"/>
</dbReference>
<organism evidence="1 2">
    <name type="scientific">Mesorhizobium montanum</name>
    <dbReference type="NCBI Taxonomy" id="3072323"/>
    <lineage>
        <taxon>Bacteria</taxon>
        <taxon>Pseudomonadati</taxon>
        <taxon>Pseudomonadota</taxon>
        <taxon>Alphaproteobacteria</taxon>
        <taxon>Hyphomicrobiales</taxon>
        <taxon>Phyllobacteriaceae</taxon>
        <taxon>Mesorhizobium</taxon>
    </lineage>
</organism>
<protein>
    <submittedName>
        <fullName evidence="1">Uncharacterized protein</fullName>
    </submittedName>
</protein>
<comment type="caution">
    <text evidence="1">The sequence shown here is derived from an EMBL/GenBank/DDBJ whole genome shotgun (WGS) entry which is preliminary data.</text>
</comment>
<sequence length="72" mass="8042">MGSVDAIRRIRPGKGIYTFRDFSYRGGYDRRMDHLLVSPPLTDAIQAADVDVETRGWEKPSHPAPAWIDVGG</sequence>
<evidence type="ECO:0000313" key="2">
    <source>
        <dbReference type="Proteomes" id="UP001276840"/>
    </source>
</evidence>
<keyword evidence="2" id="KW-1185">Reference proteome</keyword>
<dbReference type="Proteomes" id="UP001276840">
    <property type="component" value="Unassembled WGS sequence"/>
</dbReference>
<evidence type="ECO:0000313" key="1">
    <source>
        <dbReference type="EMBL" id="MDX8529134.1"/>
    </source>
</evidence>